<dbReference type="AlphaFoldDB" id="A0A564UHL7"/>
<dbReference type="InterPro" id="IPR038109">
    <property type="entry name" value="DNA_bind_recomb_sf"/>
</dbReference>
<dbReference type="PROSITE" id="PS51737">
    <property type="entry name" value="RECOMBINASE_DNA_BIND"/>
    <property type="match status" value="1"/>
</dbReference>
<dbReference type="Gene3D" id="3.40.50.1390">
    <property type="entry name" value="Resolvase, N-terminal catalytic domain"/>
    <property type="match status" value="1"/>
</dbReference>
<name>A0A564UHL7_9FIRM</name>
<evidence type="ECO:0000259" key="1">
    <source>
        <dbReference type="PROSITE" id="PS51736"/>
    </source>
</evidence>
<proteinExistence type="predicted"/>
<dbReference type="GO" id="GO:0000150">
    <property type="term" value="F:DNA strand exchange activity"/>
    <property type="evidence" value="ECO:0007669"/>
    <property type="project" value="InterPro"/>
</dbReference>
<keyword evidence="4" id="KW-1185">Reference proteome</keyword>
<dbReference type="PROSITE" id="PS51736">
    <property type="entry name" value="RECOMBINASES_3"/>
    <property type="match status" value="1"/>
</dbReference>
<evidence type="ECO:0000259" key="2">
    <source>
        <dbReference type="PROSITE" id="PS51737"/>
    </source>
</evidence>
<dbReference type="SUPFAM" id="SSF53041">
    <property type="entry name" value="Resolvase-like"/>
    <property type="match status" value="1"/>
</dbReference>
<dbReference type="Gene3D" id="3.90.1750.20">
    <property type="entry name" value="Putative Large Serine Recombinase, Chain B, Domain 2"/>
    <property type="match status" value="1"/>
</dbReference>
<organism evidence="3 4">
    <name type="scientific">[Ruminococcus] torques</name>
    <dbReference type="NCBI Taxonomy" id="33039"/>
    <lineage>
        <taxon>Bacteria</taxon>
        <taxon>Bacillati</taxon>
        <taxon>Bacillota</taxon>
        <taxon>Clostridia</taxon>
        <taxon>Lachnospirales</taxon>
        <taxon>Lachnospiraceae</taxon>
        <taxon>Mediterraneibacter</taxon>
    </lineage>
</organism>
<dbReference type="Proteomes" id="UP000363661">
    <property type="component" value="Unassembled WGS sequence"/>
</dbReference>
<sequence>MTNTKKQVKQVTIIPARVETESGLVGKRTNRRVAAYARVSTNRECQQTSYEAQIQYYTRYIEKKSDWIFAGIYADEGVTGTSTQKRVAFLQMIQDAMDGKIDLIVTKSVSRFARNTVDSLSVIRKLKEHGVEIYFEKENIWTFDAKGELLITIMSSLAQEESRSISENTRWGMRKAFQDGKVFVPYRHFLGYDRGENGELKVNPEQAETVRMIYKMFLDGNSFYRIAAELTQRRIPTPYGKEIWRDRTVKNILQNEKYRGDALLQKRYSRNFLDRKMRKNEGEVPQYYVVGNHEAIIEPETFDKVQRELQRRAEMRYERCQKN</sequence>
<dbReference type="EMBL" id="CABHNA010000086">
    <property type="protein sequence ID" value="VUX19035.1"/>
    <property type="molecule type" value="Genomic_DNA"/>
</dbReference>
<feature type="domain" description="Recombinase" evidence="2">
    <location>
        <begin position="189"/>
        <end position="315"/>
    </location>
</feature>
<dbReference type="Pfam" id="PF07508">
    <property type="entry name" value="Recombinase"/>
    <property type="match status" value="1"/>
</dbReference>
<dbReference type="PANTHER" id="PTHR30461">
    <property type="entry name" value="DNA-INVERTASE FROM LAMBDOID PROPHAGE"/>
    <property type="match status" value="1"/>
</dbReference>
<dbReference type="PANTHER" id="PTHR30461:SF23">
    <property type="entry name" value="DNA RECOMBINASE-RELATED"/>
    <property type="match status" value="1"/>
</dbReference>
<dbReference type="InterPro" id="IPR036162">
    <property type="entry name" value="Resolvase-like_N_sf"/>
</dbReference>
<dbReference type="GO" id="GO:0003677">
    <property type="term" value="F:DNA binding"/>
    <property type="evidence" value="ECO:0007669"/>
    <property type="project" value="InterPro"/>
</dbReference>
<dbReference type="InterPro" id="IPR011109">
    <property type="entry name" value="DNA_bind_recombinase_dom"/>
</dbReference>
<dbReference type="Pfam" id="PF00239">
    <property type="entry name" value="Resolvase"/>
    <property type="match status" value="1"/>
</dbReference>
<protein>
    <submittedName>
        <fullName evidence="3">Transposon gamma-delta resolvase</fullName>
    </submittedName>
</protein>
<feature type="domain" description="Resolvase/invertase-type recombinase catalytic" evidence="1">
    <location>
        <begin position="32"/>
        <end position="180"/>
    </location>
</feature>
<accession>A0A564UHL7</accession>
<dbReference type="InterPro" id="IPR006119">
    <property type="entry name" value="Resolv_N"/>
</dbReference>
<dbReference type="SMART" id="SM00857">
    <property type="entry name" value="Resolvase"/>
    <property type="match status" value="1"/>
</dbReference>
<evidence type="ECO:0000313" key="3">
    <source>
        <dbReference type="EMBL" id="VUX19035.1"/>
    </source>
</evidence>
<evidence type="ECO:0000313" key="4">
    <source>
        <dbReference type="Proteomes" id="UP000363661"/>
    </source>
</evidence>
<reference evidence="3 4" key="1">
    <citation type="submission" date="2019-07" db="EMBL/GenBank/DDBJ databases">
        <authorList>
            <person name="Hibberd C M."/>
            <person name="Gehrig L. J."/>
            <person name="Chang H.-W."/>
            <person name="Venkatesh S."/>
        </authorList>
    </citation>
    <scope>NUCLEOTIDE SEQUENCE [LARGE SCALE GENOMIC DNA]</scope>
    <source>
        <strain evidence="3">Ruminococcus_torques_SSTS_Bg7063</strain>
    </source>
</reference>
<dbReference type="InterPro" id="IPR050639">
    <property type="entry name" value="SSR_resolvase"/>
</dbReference>
<dbReference type="CDD" id="cd00338">
    <property type="entry name" value="Ser_Recombinase"/>
    <property type="match status" value="1"/>
</dbReference>
<gene>
    <name evidence="3" type="primary">tnpR_3</name>
    <name evidence="3" type="ORF">RTSSTS7063_02487</name>
</gene>